<dbReference type="Proteomes" id="UP000276133">
    <property type="component" value="Unassembled WGS sequence"/>
</dbReference>
<proteinExistence type="predicted"/>
<evidence type="ECO:0000313" key="2">
    <source>
        <dbReference type="Proteomes" id="UP000276133"/>
    </source>
</evidence>
<name>A0A3M7SJZ5_BRAPC</name>
<sequence>MKILVLSIIEAVLINSTNNLKLWINHNSYFLVPGKMDGTIVIQKMLVDILFKNIYIFKN</sequence>
<dbReference type="EMBL" id="REGN01001283">
    <property type="protein sequence ID" value="RNA35848.1"/>
    <property type="molecule type" value="Genomic_DNA"/>
</dbReference>
<keyword evidence="2" id="KW-1185">Reference proteome</keyword>
<gene>
    <name evidence="1" type="ORF">BpHYR1_022688</name>
</gene>
<organism evidence="1 2">
    <name type="scientific">Brachionus plicatilis</name>
    <name type="common">Marine rotifer</name>
    <name type="synonym">Brachionus muelleri</name>
    <dbReference type="NCBI Taxonomy" id="10195"/>
    <lineage>
        <taxon>Eukaryota</taxon>
        <taxon>Metazoa</taxon>
        <taxon>Spiralia</taxon>
        <taxon>Gnathifera</taxon>
        <taxon>Rotifera</taxon>
        <taxon>Eurotatoria</taxon>
        <taxon>Monogononta</taxon>
        <taxon>Pseudotrocha</taxon>
        <taxon>Ploima</taxon>
        <taxon>Brachionidae</taxon>
        <taxon>Brachionus</taxon>
    </lineage>
</organism>
<accession>A0A3M7SJZ5</accession>
<comment type="caution">
    <text evidence="1">The sequence shown here is derived from an EMBL/GenBank/DDBJ whole genome shotgun (WGS) entry which is preliminary data.</text>
</comment>
<reference evidence="1 2" key="1">
    <citation type="journal article" date="2018" name="Sci. Rep.">
        <title>Genomic signatures of local adaptation to the degree of environmental predictability in rotifers.</title>
        <authorList>
            <person name="Franch-Gras L."/>
            <person name="Hahn C."/>
            <person name="Garcia-Roger E.M."/>
            <person name="Carmona M.J."/>
            <person name="Serra M."/>
            <person name="Gomez A."/>
        </authorList>
    </citation>
    <scope>NUCLEOTIDE SEQUENCE [LARGE SCALE GENOMIC DNA]</scope>
    <source>
        <strain evidence="1">HYR1</strain>
    </source>
</reference>
<protein>
    <submittedName>
        <fullName evidence="1">Uncharacterized protein</fullName>
    </submittedName>
</protein>
<dbReference type="AlphaFoldDB" id="A0A3M7SJZ5"/>
<evidence type="ECO:0000313" key="1">
    <source>
        <dbReference type="EMBL" id="RNA35848.1"/>
    </source>
</evidence>